<dbReference type="GO" id="GO:0009116">
    <property type="term" value="P:nucleoside metabolic process"/>
    <property type="evidence" value="ECO:0007669"/>
    <property type="project" value="InterPro"/>
</dbReference>
<keyword evidence="2" id="KW-1185">Reference proteome</keyword>
<dbReference type="PANTHER" id="PTHR46082:SF11">
    <property type="entry name" value="AAA+ ATPASE DOMAIN-CONTAINING PROTEIN-RELATED"/>
    <property type="match status" value="1"/>
</dbReference>
<reference evidence="1 2" key="1">
    <citation type="submission" date="2019-04" db="EMBL/GenBank/DDBJ databases">
        <title>Aspergillus burnettii sp. nov., novel species from soil in southeast Queensland.</title>
        <authorList>
            <person name="Gilchrist C.L.M."/>
            <person name="Pitt J.I."/>
            <person name="Lange L."/>
            <person name="Lacey H.J."/>
            <person name="Vuong D."/>
            <person name="Midgley D.J."/>
            <person name="Greenfield P."/>
            <person name="Bradbury M."/>
            <person name="Lacey E."/>
            <person name="Busk P.K."/>
            <person name="Pilgaard B."/>
            <person name="Chooi Y.H."/>
            <person name="Piggott A.M."/>
        </authorList>
    </citation>
    <scope>NUCLEOTIDE SEQUENCE [LARGE SCALE GENOMIC DNA]</scope>
    <source>
        <strain evidence="1 2">FRR 5400</strain>
    </source>
</reference>
<dbReference type="EMBL" id="SPNV01000172">
    <property type="protein sequence ID" value="KAF5859257.1"/>
    <property type="molecule type" value="Genomic_DNA"/>
</dbReference>
<dbReference type="PANTHER" id="PTHR46082">
    <property type="entry name" value="ATP/GTP-BINDING PROTEIN-RELATED"/>
    <property type="match status" value="1"/>
</dbReference>
<name>A0A8H6A1P6_PETAA</name>
<accession>A0A8H6A1P6</accession>
<dbReference type="InterPro" id="IPR035994">
    <property type="entry name" value="Nucleoside_phosphorylase_sf"/>
</dbReference>
<protein>
    <submittedName>
        <fullName evidence="1">Uncharacterized protein</fullName>
    </submittedName>
</protein>
<dbReference type="SUPFAM" id="SSF53167">
    <property type="entry name" value="Purine and uridine phosphorylases"/>
    <property type="match status" value="1"/>
</dbReference>
<dbReference type="InterPro" id="IPR053137">
    <property type="entry name" value="NLR-like"/>
</dbReference>
<sequence length="176" mass="18920">MVGIGGGVPSQAVDLRLGQVVISKPTRSFGGAIQYDYGKETKEWHLERTGTLSKPPQSLLVGPNKLEADHLLNESSVSECLAPVTAVTLFIYPGAQEDLLFQAGASIYAVFDGAESSLWSIASSNQVVKNGLIRDRPARELGVLCFEMEAAGSMDQIPCLATRRVSDDADSHKNDR</sequence>
<evidence type="ECO:0000313" key="1">
    <source>
        <dbReference type="EMBL" id="KAF5859257.1"/>
    </source>
</evidence>
<dbReference type="AlphaFoldDB" id="A0A8H6A1P6"/>
<dbReference type="GO" id="GO:0003824">
    <property type="term" value="F:catalytic activity"/>
    <property type="evidence" value="ECO:0007669"/>
    <property type="project" value="InterPro"/>
</dbReference>
<dbReference type="Gene3D" id="3.40.50.1580">
    <property type="entry name" value="Nucleoside phosphorylase domain"/>
    <property type="match status" value="1"/>
</dbReference>
<proteinExistence type="predicted"/>
<organism evidence="1 2">
    <name type="scientific">Petromyces alliaceus</name>
    <name type="common">Aspergillus alliaceus</name>
    <dbReference type="NCBI Taxonomy" id="209559"/>
    <lineage>
        <taxon>Eukaryota</taxon>
        <taxon>Fungi</taxon>
        <taxon>Dikarya</taxon>
        <taxon>Ascomycota</taxon>
        <taxon>Pezizomycotina</taxon>
        <taxon>Eurotiomycetes</taxon>
        <taxon>Eurotiomycetidae</taxon>
        <taxon>Eurotiales</taxon>
        <taxon>Aspergillaceae</taxon>
        <taxon>Aspergillus</taxon>
        <taxon>Aspergillus subgen. Circumdati</taxon>
    </lineage>
</organism>
<dbReference type="Proteomes" id="UP000541154">
    <property type="component" value="Unassembled WGS sequence"/>
</dbReference>
<evidence type="ECO:0000313" key="2">
    <source>
        <dbReference type="Proteomes" id="UP000541154"/>
    </source>
</evidence>
<gene>
    <name evidence="1" type="ORF">ETB97_003162</name>
</gene>
<comment type="caution">
    <text evidence="1">The sequence shown here is derived from an EMBL/GenBank/DDBJ whole genome shotgun (WGS) entry which is preliminary data.</text>
</comment>